<sequence length="143" mass="16532">MALSIDGNNHNINNEDPKVKMVKPHKNGIELPFCGICCDFKPSWEMFETLKCGHNFCRFCMHEYVASCLKSNIIIVPCPDSKCKVKHGGMKCGMFMSLNKNEREKEDLMVMNFAKAKRWRRCSKCRIYVEKNEGCSYISCRFG</sequence>
<feature type="domain" description="RING-type" evidence="7">
    <location>
        <begin position="34"/>
        <end position="82"/>
    </location>
</feature>
<dbReference type="GO" id="GO:0016567">
    <property type="term" value="P:protein ubiquitination"/>
    <property type="evidence" value="ECO:0007669"/>
    <property type="project" value="InterPro"/>
</dbReference>
<keyword evidence="3" id="KW-0479">Metal-binding</keyword>
<accession>A0A445ACY8</accession>
<dbReference type="InterPro" id="IPR017907">
    <property type="entry name" value="Znf_RING_CS"/>
</dbReference>
<dbReference type="PANTHER" id="PTHR11685">
    <property type="entry name" value="RBR FAMILY RING FINGER AND IBR DOMAIN-CONTAINING"/>
    <property type="match status" value="1"/>
</dbReference>
<evidence type="ECO:0000256" key="1">
    <source>
        <dbReference type="ARBA" id="ARBA00003976"/>
    </source>
</evidence>
<dbReference type="Gene3D" id="3.30.40.10">
    <property type="entry name" value="Zinc/RING finger domain, C3HC4 (zinc finger)"/>
    <property type="match status" value="1"/>
</dbReference>
<evidence type="ECO:0000256" key="4">
    <source>
        <dbReference type="ARBA" id="ARBA00022771"/>
    </source>
</evidence>
<dbReference type="InterPro" id="IPR031127">
    <property type="entry name" value="E3_UB_ligase_RBR"/>
</dbReference>
<evidence type="ECO:0000313" key="8">
    <source>
        <dbReference type="EMBL" id="RYR24350.1"/>
    </source>
</evidence>
<keyword evidence="9" id="KW-1185">Reference proteome</keyword>
<comment type="similarity">
    <text evidence="2">Belongs to the RBR family. Ariadne subfamily.</text>
</comment>
<organism evidence="8 9">
    <name type="scientific">Arachis hypogaea</name>
    <name type="common">Peanut</name>
    <dbReference type="NCBI Taxonomy" id="3818"/>
    <lineage>
        <taxon>Eukaryota</taxon>
        <taxon>Viridiplantae</taxon>
        <taxon>Streptophyta</taxon>
        <taxon>Embryophyta</taxon>
        <taxon>Tracheophyta</taxon>
        <taxon>Spermatophyta</taxon>
        <taxon>Magnoliopsida</taxon>
        <taxon>eudicotyledons</taxon>
        <taxon>Gunneridae</taxon>
        <taxon>Pentapetalae</taxon>
        <taxon>rosids</taxon>
        <taxon>fabids</taxon>
        <taxon>Fabales</taxon>
        <taxon>Fabaceae</taxon>
        <taxon>Papilionoideae</taxon>
        <taxon>50 kb inversion clade</taxon>
        <taxon>dalbergioids sensu lato</taxon>
        <taxon>Dalbergieae</taxon>
        <taxon>Pterocarpus clade</taxon>
        <taxon>Arachis</taxon>
    </lineage>
</organism>
<keyword evidence="5" id="KW-0862">Zinc</keyword>
<evidence type="ECO:0000313" key="9">
    <source>
        <dbReference type="Proteomes" id="UP000289738"/>
    </source>
</evidence>
<dbReference type="STRING" id="3818.A0A445ACY8"/>
<protein>
    <recommendedName>
        <fullName evidence="7">RING-type domain-containing protein</fullName>
    </recommendedName>
</protein>
<dbReference type="PROSITE" id="PS00518">
    <property type="entry name" value="ZF_RING_1"/>
    <property type="match status" value="1"/>
</dbReference>
<dbReference type="Proteomes" id="UP000289738">
    <property type="component" value="Chromosome B02"/>
</dbReference>
<dbReference type="GO" id="GO:0004842">
    <property type="term" value="F:ubiquitin-protein transferase activity"/>
    <property type="evidence" value="ECO:0007669"/>
    <property type="project" value="InterPro"/>
</dbReference>
<dbReference type="SUPFAM" id="SSF57850">
    <property type="entry name" value="RING/U-box"/>
    <property type="match status" value="2"/>
</dbReference>
<dbReference type="AlphaFoldDB" id="A0A445ACY8"/>
<evidence type="ECO:0000256" key="5">
    <source>
        <dbReference type="ARBA" id="ARBA00022833"/>
    </source>
</evidence>
<dbReference type="InterPro" id="IPR018957">
    <property type="entry name" value="Znf_C3HC4_RING-type"/>
</dbReference>
<dbReference type="EMBL" id="SDMP01000012">
    <property type="protein sequence ID" value="RYR24350.1"/>
    <property type="molecule type" value="Genomic_DNA"/>
</dbReference>
<dbReference type="InterPro" id="IPR001841">
    <property type="entry name" value="Znf_RING"/>
</dbReference>
<dbReference type="Pfam" id="PF00097">
    <property type="entry name" value="zf-C3HC4"/>
    <property type="match status" value="1"/>
</dbReference>
<gene>
    <name evidence="8" type="ORF">Ahy_B02g057846</name>
</gene>
<evidence type="ECO:0000256" key="2">
    <source>
        <dbReference type="ARBA" id="ARBA00005884"/>
    </source>
</evidence>
<keyword evidence="4 6" id="KW-0863">Zinc-finger</keyword>
<proteinExistence type="inferred from homology"/>
<dbReference type="GO" id="GO:0008270">
    <property type="term" value="F:zinc ion binding"/>
    <property type="evidence" value="ECO:0007669"/>
    <property type="project" value="UniProtKB-KW"/>
</dbReference>
<reference evidence="8 9" key="1">
    <citation type="submission" date="2019-01" db="EMBL/GenBank/DDBJ databases">
        <title>Sequencing of cultivated peanut Arachis hypogaea provides insights into genome evolution and oil improvement.</title>
        <authorList>
            <person name="Chen X."/>
        </authorList>
    </citation>
    <scope>NUCLEOTIDE SEQUENCE [LARGE SCALE GENOMIC DNA]</scope>
    <source>
        <strain evidence="9">cv. Fuhuasheng</strain>
        <tissue evidence="8">Leaves</tissue>
    </source>
</reference>
<dbReference type="PROSITE" id="PS50089">
    <property type="entry name" value="ZF_RING_2"/>
    <property type="match status" value="1"/>
</dbReference>
<comment type="caution">
    <text evidence="8">The sequence shown here is derived from an EMBL/GenBank/DDBJ whole genome shotgun (WGS) entry which is preliminary data.</text>
</comment>
<evidence type="ECO:0000259" key="7">
    <source>
        <dbReference type="PROSITE" id="PS50089"/>
    </source>
</evidence>
<name>A0A445ACY8_ARAHY</name>
<dbReference type="InterPro" id="IPR013083">
    <property type="entry name" value="Znf_RING/FYVE/PHD"/>
</dbReference>
<evidence type="ECO:0000256" key="6">
    <source>
        <dbReference type="PROSITE-ProRule" id="PRU00175"/>
    </source>
</evidence>
<evidence type="ECO:0000256" key="3">
    <source>
        <dbReference type="ARBA" id="ARBA00022723"/>
    </source>
</evidence>
<comment type="function">
    <text evidence="1">Might act as an E3 ubiquitin-protein ligase, or as part of E3 complex, which accepts ubiquitin from specific E2 ubiquitin-conjugating enzymes and then transfers it to substrates.</text>
</comment>